<keyword evidence="1" id="KW-0472">Membrane</keyword>
<comment type="caution">
    <text evidence="2">The sequence shown here is derived from an EMBL/GenBank/DDBJ whole genome shotgun (WGS) entry which is preliminary data.</text>
</comment>
<protein>
    <submittedName>
        <fullName evidence="2">Sigma-E factor negative regulatory protein RseC</fullName>
    </submittedName>
</protein>
<dbReference type="Proteomes" id="UP000555828">
    <property type="component" value="Unassembled WGS sequence"/>
</dbReference>
<dbReference type="AlphaFoldDB" id="A0A841GKF2"/>
<dbReference type="RefSeq" id="WP_184619159.1">
    <property type="nucleotide sequence ID" value="NZ_JACHEX010000002.1"/>
</dbReference>
<dbReference type="PANTHER" id="PTHR35867:SF1">
    <property type="entry name" value="PROTEIN RSEC"/>
    <property type="match status" value="1"/>
</dbReference>
<dbReference type="Pfam" id="PF04246">
    <property type="entry name" value="RseC_MucC"/>
    <property type="match status" value="1"/>
</dbReference>
<proteinExistence type="predicted"/>
<evidence type="ECO:0000313" key="2">
    <source>
        <dbReference type="EMBL" id="MBB6062485.1"/>
    </source>
</evidence>
<accession>A0A841GKF2</accession>
<dbReference type="PANTHER" id="PTHR35867">
    <property type="entry name" value="PROTEIN RSEC"/>
    <property type="match status" value="1"/>
</dbReference>
<keyword evidence="3" id="KW-1185">Reference proteome</keyword>
<feature type="transmembrane region" description="Helical" evidence="1">
    <location>
        <begin position="95"/>
        <end position="115"/>
    </location>
</feature>
<keyword evidence="1" id="KW-1133">Transmembrane helix</keyword>
<dbReference type="EMBL" id="JACHEX010000002">
    <property type="protein sequence ID" value="MBB6062485.1"/>
    <property type="molecule type" value="Genomic_DNA"/>
</dbReference>
<dbReference type="InterPro" id="IPR007359">
    <property type="entry name" value="SigmaE_reg_RseC_MucC"/>
</dbReference>
<keyword evidence="1" id="KW-0812">Transmembrane</keyword>
<evidence type="ECO:0000313" key="3">
    <source>
        <dbReference type="Proteomes" id="UP000555828"/>
    </source>
</evidence>
<sequence length="135" mass="15252">MKELFTIAKVDEKYIYLERDTSACGSCAISGSCNVKSVEQLKVEKDNKFEYFPGDFVILDLKYRPALLAFILYGLPVILLVFGVGLGTYLKLSDYFSFLIGLLFMSGAFAVFRIWDKRYKPKIVDVRHVNKGGVG</sequence>
<organism evidence="2 3">
    <name type="scientific">Thermosipho japonicus</name>
    <dbReference type="NCBI Taxonomy" id="90323"/>
    <lineage>
        <taxon>Bacteria</taxon>
        <taxon>Thermotogati</taxon>
        <taxon>Thermotogota</taxon>
        <taxon>Thermotogae</taxon>
        <taxon>Thermotogales</taxon>
        <taxon>Fervidobacteriaceae</taxon>
        <taxon>Thermosipho</taxon>
    </lineage>
</organism>
<reference evidence="2 3" key="1">
    <citation type="submission" date="2020-08" db="EMBL/GenBank/DDBJ databases">
        <title>Genomic Encyclopedia of Type Strains, Phase IV (KMG-IV): sequencing the most valuable type-strain genomes for metagenomic binning, comparative biology and taxonomic classification.</title>
        <authorList>
            <person name="Goeker M."/>
        </authorList>
    </citation>
    <scope>NUCLEOTIDE SEQUENCE [LARGE SCALE GENOMIC DNA]</scope>
    <source>
        <strain evidence="2 3">DSM 13481</strain>
    </source>
</reference>
<feature type="transmembrane region" description="Helical" evidence="1">
    <location>
        <begin position="66"/>
        <end position="89"/>
    </location>
</feature>
<gene>
    <name evidence="2" type="ORF">HNP65_000923</name>
</gene>
<dbReference type="PROSITE" id="PS51257">
    <property type="entry name" value="PROKAR_LIPOPROTEIN"/>
    <property type="match status" value="1"/>
</dbReference>
<name>A0A841GKF2_9BACT</name>
<evidence type="ECO:0000256" key="1">
    <source>
        <dbReference type="SAM" id="Phobius"/>
    </source>
</evidence>